<dbReference type="OrthoDB" id="3233595at2759"/>
<evidence type="ECO:0000256" key="1">
    <source>
        <dbReference type="ARBA" id="ARBA00008072"/>
    </source>
</evidence>
<evidence type="ECO:0000313" key="5">
    <source>
        <dbReference type="EMBL" id="EME42454.1"/>
    </source>
</evidence>
<dbReference type="OMA" id="MTPHGSF"/>
<name>N1PK07_DOTSN</name>
<dbReference type="InterPro" id="IPR020843">
    <property type="entry name" value="ER"/>
</dbReference>
<protein>
    <recommendedName>
        <fullName evidence="4">Enoyl reductase (ER) domain-containing protein</fullName>
    </recommendedName>
</protein>
<dbReference type="InterPro" id="IPR013154">
    <property type="entry name" value="ADH-like_N"/>
</dbReference>
<dbReference type="STRING" id="675120.N1PK07"/>
<sequence>MKEAIVDKGPTVTIKDSEIPKPGPRQIVTKIEYSGSNPKDWKVPEWMPDTPALNQGDDISGIVHEVGEGVTEFKKGDRVAAFHEMMKPGGSYAEYGLSWDHTTFFLPEKTSFEAGAAIPLAALTAAVGLFGDNTLNLPAQPWNPTNEQIPLVVYGGSSAVGSYVLQFASKANIHPLIVVAGRAQKHVEQFIDRSKGDTIIDYRKGNEAVSQGIKDALKGQRLHYAYDAVSEKGSYQNIAEALEPKGKITLVLPGKDFSDMPEHVQMSITMVGDVHGPKKDLGYVYSRYITRGLEEGWFKPQPQEIVPGGLNGIQSALEKLKDGTASAVKYVFKISDTK</sequence>
<feature type="non-terminal residue" evidence="5">
    <location>
        <position position="338"/>
    </location>
</feature>
<proteinExistence type="inferred from homology"/>
<dbReference type="SMART" id="SM00829">
    <property type="entry name" value="PKS_ER"/>
    <property type="match status" value="1"/>
</dbReference>
<dbReference type="AlphaFoldDB" id="N1PK07"/>
<dbReference type="Proteomes" id="UP000016933">
    <property type="component" value="Unassembled WGS sequence"/>
</dbReference>
<evidence type="ECO:0000259" key="4">
    <source>
        <dbReference type="SMART" id="SM00829"/>
    </source>
</evidence>
<dbReference type="eggNOG" id="KOG1198">
    <property type="taxonomic scope" value="Eukaryota"/>
</dbReference>
<dbReference type="SUPFAM" id="SSF51735">
    <property type="entry name" value="NAD(P)-binding Rossmann-fold domains"/>
    <property type="match status" value="1"/>
</dbReference>
<evidence type="ECO:0000256" key="3">
    <source>
        <dbReference type="ARBA" id="ARBA00023002"/>
    </source>
</evidence>
<dbReference type="PANTHER" id="PTHR45348">
    <property type="entry name" value="HYPOTHETICAL OXIDOREDUCTASE (EUROFUNG)"/>
    <property type="match status" value="1"/>
</dbReference>
<dbReference type="GO" id="GO:0016651">
    <property type="term" value="F:oxidoreductase activity, acting on NAD(P)H"/>
    <property type="evidence" value="ECO:0007669"/>
    <property type="project" value="InterPro"/>
</dbReference>
<dbReference type="SUPFAM" id="SSF50129">
    <property type="entry name" value="GroES-like"/>
    <property type="match status" value="1"/>
</dbReference>
<feature type="domain" description="Enoyl reductase (ER)" evidence="4">
    <location>
        <begin position="9"/>
        <end position="328"/>
    </location>
</feature>
<organism evidence="5 6">
    <name type="scientific">Dothistroma septosporum (strain NZE10 / CBS 128990)</name>
    <name type="common">Red band needle blight fungus</name>
    <name type="synonym">Mycosphaerella pini</name>
    <dbReference type="NCBI Taxonomy" id="675120"/>
    <lineage>
        <taxon>Eukaryota</taxon>
        <taxon>Fungi</taxon>
        <taxon>Dikarya</taxon>
        <taxon>Ascomycota</taxon>
        <taxon>Pezizomycotina</taxon>
        <taxon>Dothideomycetes</taxon>
        <taxon>Dothideomycetidae</taxon>
        <taxon>Mycosphaerellales</taxon>
        <taxon>Mycosphaerellaceae</taxon>
        <taxon>Dothistroma</taxon>
    </lineage>
</organism>
<dbReference type="PANTHER" id="PTHR45348:SF5">
    <property type="entry name" value="OXIDOREDUCTASE, PUTATIVE (AFU_ORTHOLOGUE AFUA_8G01420)-RELATED"/>
    <property type="match status" value="1"/>
</dbReference>
<comment type="similarity">
    <text evidence="1">Belongs to the zinc-containing alcohol dehydrogenase family.</text>
</comment>
<reference evidence="5 6" key="2">
    <citation type="journal article" date="2012" name="PLoS Pathog.">
        <title>Diverse lifestyles and strategies of plant pathogenesis encoded in the genomes of eighteen Dothideomycetes fungi.</title>
        <authorList>
            <person name="Ohm R.A."/>
            <person name="Feau N."/>
            <person name="Henrissat B."/>
            <person name="Schoch C.L."/>
            <person name="Horwitz B.A."/>
            <person name="Barry K.W."/>
            <person name="Condon B.J."/>
            <person name="Copeland A.C."/>
            <person name="Dhillon B."/>
            <person name="Glaser F."/>
            <person name="Hesse C.N."/>
            <person name="Kosti I."/>
            <person name="LaButti K."/>
            <person name="Lindquist E.A."/>
            <person name="Lucas S."/>
            <person name="Salamov A.A."/>
            <person name="Bradshaw R.E."/>
            <person name="Ciuffetti L."/>
            <person name="Hamelin R.C."/>
            <person name="Kema G.H.J."/>
            <person name="Lawrence C."/>
            <person name="Scott J.A."/>
            <person name="Spatafora J.W."/>
            <person name="Turgeon B.G."/>
            <person name="de Wit P.J.G.M."/>
            <person name="Zhong S."/>
            <person name="Goodwin S.B."/>
            <person name="Grigoriev I.V."/>
        </authorList>
    </citation>
    <scope>NUCLEOTIDE SEQUENCE [LARGE SCALE GENOMIC DNA]</scope>
    <source>
        <strain evidence="6">NZE10 / CBS 128990</strain>
    </source>
</reference>
<dbReference type="CDD" id="cd08249">
    <property type="entry name" value="enoyl_reductase_like"/>
    <property type="match status" value="1"/>
</dbReference>
<dbReference type="InterPro" id="IPR047122">
    <property type="entry name" value="Trans-enoyl_RdTase-like"/>
</dbReference>
<accession>N1PK07</accession>
<evidence type="ECO:0000313" key="6">
    <source>
        <dbReference type="Proteomes" id="UP000016933"/>
    </source>
</evidence>
<comment type="subunit">
    <text evidence="2">Monomer.</text>
</comment>
<dbReference type="InterPro" id="IPR011032">
    <property type="entry name" value="GroES-like_sf"/>
</dbReference>
<evidence type="ECO:0000256" key="2">
    <source>
        <dbReference type="ARBA" id="ARBA00011245"/>
    </source>
</evidence>
<dbReference type="EMBL" id="KB446541">
    <property type="protein sequence ID" value="EME42454.1"/>
    <property type="molecule type" value="Genomic_DNA"/>
</dbReference>
<dbReference type="HOGENOM" id="CLU_026673_16_0_1"/>
<reference evidence="6" key="1">
    <citation type="journal article" date="2012" name="PLoS Genet.">
        <title>The genomes of the fungal plant pathogens Cladosporium fulvum and Dothistroma septosporum reveal adaptation to different hosts and lifestyles but also signatures of common ancestry.</title>
        <authorList>
            <person name="de Wit P.J.G.M."/>
            <person name="van der Burgt A."/>
            <person name="Oekmen B."/>
            <person name="Stergiopoulos I."/>
            <person name="Abd-Elsalam K.A."/>
            <person name="Aerts A.L."/>
            <person name="Bahkali A.H."/>
            <person name="Beenen H.G."/>
            <person name="Chettri P."/>
            <person name="Cox M.P."/>
            <person name="Datema E."/>
            <person name="de Vries R.P."/>
            <person name="Dhillon B."/>
            <person name="Ganley A.R."/>
            <person name="Griffiths S.A."/>
            <person name="Guo Y."/>
            <person name="Hamelin R.C."/>
            <person name="Henrissat B."/>
            <person name="Kabir M.S."/>
            <person name="Jashni M.K."/>
            <person name="Kema G."/>
            <person name="Klaubauf S."/>
            <person name="Lapidus A."/>
            <person name="Levasseur A."/>
            <person name="Lindquist E."/>
            <person name="Mehrabi R."/>
            <person name="Ohm R.A."/>
            <person name="Owen T.J."/>
            <person name="Salamov A."/>
            <person name="Schwelm A."/>
            <person name="Schijlen E."/>
            <person name="Sun H."/>
            <person name="van den Burg H.A."/>
            <person name="van Ham R.C.H.J."/>
            <person name="Zhang S."/>
            <person name="Goodwin S.B."/>
            <person name="Grigoriev I.V."/>
            <person name="Collemare J."/>
            <person name="Bradshaw R.E."/>
        </authorList>
    </citation>
    <scope>NUCLEOTIDE SEQUENCE [LARGE SCALE GENOMIC DNA]</scope>
    <source>
        <strain evidence="6">NZE10 / CBS 128990</strain>
    </source>
</reference>
<keyword evidence="3" id="KW-0560">Oxidoreductase</keyword>
<gene>
    <name evidence="5" type="ORF">DOTSEDRAFT_155232</name>
</gene>
<dbReference type="Gene3D" id="3.40.50.720">
    <property type="entry name" value="NAD(P)-binding Rossmann-like Domain"/>
    <property type="match status" value="1"/>
</dbReference>
<dbReference type="InterPro" id="IPR036291">
    <property type="entry name" value="NAD(P)-bd_dom_sf"/>
</dbReference>
<keyword evidence="6" id="KW-1185">Reference proteome</keyword>
<dbReference type="Pfam" id="PF08240">
    <property type="entry name" value="ADH_N"/>
    <property type="match status" value="1"/>
</dbReference>
<dbReference type="Gene3D" id="3.90.180.10">
    <property type="entry name" value="Medium-chain alcohol dehydrogenases, catalytic domain"/>
    <property type="match status" value="1"/>
</dbReference>